<accession>A0A392SMB5</accession>
<evidence type="ECO:0000313" key="1">
    <source>
        <dbReference type="EMBL" id="MCI49809.1"/>
    </source>
</evidence>
<sequence>GRPRALVRAAEAPLFLLLRLPIHDPPLDLGLLILFQQFINCGFEVIVRTVL</sequence>
<proteinExistence type="predicted"/>
<keyword evidence="2" id="KW-1185">Reference proteome</keyword>
<name>A0A392SMB5_9FABA</name>
<comment type="caution">
    <text evidence="1">The sequence shown here is derived from an EMBL/GenBank/DDBJ whole genome shotgun (WGS) entry which is preliminary data.</text>
</comment>
<organism evidence="1 2">
    <name type="scientific">Trifolium medium</name>
    <dbReference type="NCBI Taxonomy" id="97028"/>
    <lineage>
        <taxon>Eukaryota</taxon>
        <taxon>Viridiplantae</taxon>
        <taxon>Streptophyta</taxon>
        <taxon>Embryophyta</taxon>
        <taxon>Tracheophyta</taxon>
        <taxon>Spermatophyta</taxon>
        <taxon>Magnoliopsida</taxon>
        <taxon>eudicotyledons</taxon>
        <taxon>Gunneridae</taxon>
        <taxon>Pentapetalae</taxon>
        <taxon>rosids</taxon>
        <taxon>fabids</taxon>
        <taxon>Fabales</taxon>
        <taxon>Fabaceae</taxon>
        <taxon>Papilionoideae</taxon>
        <taxon>50 kb inversion clade</taxon>
        <taxon>NPAAA clade</taxon>
        <taxon>Hologalegina</taxon>
        <taxon>IRL clade</taxon>
        <taxon>Trifolieae</taxon>
        <taxon>Trifolium</taxon>
    </lineage>
</organism>
<dbReference type="AlphaFoldDB" id="A0A392SMB5"/>
<reference evidence="1 2" key="1">
    <citation type="journal article" date="2018" name="Front. Plant Sci.">
        <title>Red Clover (Trifolium pratense) and Zigzag Clover (T. medium) - A Picture of Genomic Similarities and Differences.</title>
        <authorList>
            <person name="Dluhosova J."/>
            <person name="Istvanek J."/>
            <person name="Nedelnik J."/>
            <person name="Repkova J."/>
        </authorList>
    </citation>
    <scope>NUCLEOTIDE SEQUENCE [LARGE SCALE GENOMIC DNA]</scope>
    <source>
        <strain evidence="2">cv. 10/8</strain>
        <tissue evidence="1">Leaf</tissue>
    </source>
</reference>
<protein>
    <submittedName>
        <fullName evidence="1">Uncharacterized protein</fullName>
    </submittedName>
</protein>
<dbReference type="EMBL" id="LXQA010407103">
    <property type="protein sequence ID" value="MCI49809.1"/>
    <property type="molecule type" value="Genomic_DNA"/>
</dbReference>
<evidence type="ECO:0000313" key="2">
    <source>
        <dbReference type="Proteomes" id="UP000265520"/>
    </source>
</evidence>
<feature type="non-terminal residue" evidence="1">
    <location>
        <position position="1"/>
    </location>
</feature>
<dbReference type="Proteomes" id="UP000265520">
    <property type="component" value="Unassembled WGS sequence"/>
</dbReference>